<dbReference type="Proteomes" id="UP001500307">
    <property type="component" value="Unassembled WGS sequence"/>
</dbReference>
<gene>
    <name evidence="2" type="ORF">GCM10023176_45850</name>
</gene>
<keyword evidence="3" id="KW-1185">Reference proteome</keyword>
<sequence length="102" mass="11155">MLSYCSAETSTTEYVRRSTFGGIGQNFVSRVRAQRTYREQLPRLGIDQPDLVVPRNLREIHDVQVELLVAQRNRGLGAIAASARSPRPGRPPPASGGPGLGR</sequence>
<comment type="caution">
    <text evidence="2">The sequence shown here is derived from an EMBL/GenBank/DDBJ whole genome shotgun (WGS) entry which is preliminary data.</text>
</comment>
<evidence type="ECO:0000313" key="2">
    <source>
        <dbReference type="EMBL" id="GAA4575794.1"/>
    </source>
</evidence>
<dbReference type="EMBL" id="BAABGU010000028">
    <property type="protein sequence ID" value="GAA4575794.1"/>
    <property type="molecule type" value="Genomic_DNA"/>
</dbReference>
<accession>A0ABP8SU52</accession>
<evidence type="ECO:0000256" key="1">
    <source>
        <dbReference type="SAM" id="MobiDB-lite"/>
    </source>
</evidence>
<evidence type="ECO:0000313" key="3">
    <source>
        <dbReference type="Proteomes" id="UP001500307"/>
    </source>
</evidence>
<name>A0ABP8SU52_9ACTN</name>
<reference evidence="3" key="1">
    <citation type="journal article" date="2019" name="Int. J. Syst. Evol. Microbiol.">
        <title>The Global Catalogue of Microorganisms (GCM) 10K type strain sequencing project: providing services to taxonomists for standard genome sequencing and annotation.</title>
        <authorList>
            <consortium name="The Broad Institute Genomics Platform"/>
            <consortium name="The Broad Institute Genome Sequencing Center for Infectious Disease"/>
            <person name="Wu L."/>
            <person name="Ma J."/>
        </authorList>
    </citation>
    <scope>NUCLEOTIDE SEQUENCE [LARGE SCALE GENOMIC DNA]</scope>
    <source>
        <strain evidence="3">JCM 3175</strain>
    </source>
</reference>
<organism evidence="2 3">
    <name type="scientific">Micromonospora coerulea</name>
    <dbReference type="NCBI Taxonomy" id="47856"/>
    <lineage>
        <taxon>Bacteria</taxon>
        <taxon>Bacillati</taxon>
        <taxon>Actinomycetota</taxon>
        <taxon>Actinomycetes</taxon>
        <taxon>Micromonosporales</taxon>
        <taxon>Micromonosporaceae</taxon>
        <taxon>Micromonospora</taxon>
    </lineage>
</organism>
<proteinExistence type="predicted"/>
<feature type="region of interest" description="Disordered" evidence="1">
    <location>
        <begin position="79"/>
        <end position="102"/>
    </location>
</feature>
<protein>
    <submittedName>
        <fullName evidence="2">Uncharacterized protein</fullName>
    </submittedName>
</protein>